<sequence>MKQLFSRTFWPLQLLIAALAAAILGSGWLLQQWQHQQTTLQIQLLNNSASLLSIQPLQHKQAAALEVTLHALQQHSALPIRAMAVFDQSQRMFASTSKADRWLEQAAQSLDSEQAAFNDAGVQLISTPIWADRALTTQSAVHPAPAEHNEPDSLLPERNLVPAPAVSSRQLGYLLVLLDDAPTPLLTVLSPLYLLLGLAVWLVWLSIRQLTARQLVQHEQFARQLNTDQALSAESSDTDPVFKPLQAAWQEKMQQFRQQTEVLSLQFQTKLNQLESQLLLSQQTTSQLAAKQQQALSQLQSSSQQLDYWQQLAANAERLTPGLLLRQLQLLALYTRLHEPDFMLQPDALLLPDWMLLCYTDYLQDCDSGHQFLFEEDSQAYAFKVNFDPVLLAHLLELLATMCRKLATEPEIIFSYRLVELPQKLLKINIKFIGRSFPARWRQVLASGVDTMQPDDLDAEVCRSILQQLQGQLQIASIDDVGTQLEILLPVSWQKTNTTKRFQSILLVDEKECRLPLAKQSLAALGEQVHCCFAYAQLKETLPRRLVDLLVLVLPDQPAQLAIPVAELNALQQRFQVQTFANPAAVARWQALLSCPVSAMPLLIGQLSAPQPQALALQQLLVVDDNLTNLSYVRAVLALEGLRIDIAMTGDEAIKMASNNRYQLILMDIQLPDLPGTEVTKQIRQLRHHQQTVILAFTAHALPDEIASFRLAGMDDVLIKPLDTQKIAHILGRIKALDQS</sequence>
<evidence type="ECO:0000259" key="4">
    <source>
        <dbReference type="PROSITE" id="PS50110"/>
    </source>
</evidence>
<dbReference type="Pfam" id="PF00072">
    <property type="entry name" value="Response_reg"/>
    <property type="match status" value="1"/>
</dbReference>
<dbReference type="PROSITE" id="PS50110">
    <property type="entry name" value="RESPONSE_REGULATORY"/>
    <property type="match status" value="1"/>
</dbReference>
<dbReference type="Gene3D" id="3.40.50.2300">
    <property type="match status" value="1"/>
</dbReference>
<dbReference type="EMBL" id="SACS01000025">
    <property type="protein sequence ID" value="RVU33193.1"/>
    <property type="molecule type" value="Genomic_DNA"/>
</dbReference>
<organism evidence="5 6">
    <name type="scientific">Rheinheimera riviphila</name>
    <dbReference type="NCBI Taxonomy" id="1834037"/>
    <lineage>
        <taxon>Bacteria</taxon>
        <taxon>Pseudomonadati</taxon>
        <taxon>Pseudomonadota</taxon>
        <taxon>Gammaproteobacteria</taxon>
        <taxon>Chromatiales</taxon>
        <taxon>Chromatiaceae</taxon>
        <taxon>Rheinheimera</taxon>
    </lineage>
</organism>
<dbReference type="Proteomes" id="UP000283077">
    <property type="component" value="Unassembled WGS sequence"/>
</dbReference>
<evidence type="ECO:0000256" key="1">
    <source>
        <dbReference type="ARBA" id="ARBA00022553"/>
    </source>
</evidence>
<accession>A0A437QFI8</accession>
<evidence type="ECO:0000256" key="3">
    <source>
        <dbReference type="SAM" id="Phobius"/>
    </source>
</evidence>
<dbReference type="InterPro" id="IPR050956">
    <property type="entry name" value="2C_system_His_kinase"/>
</dbReference>
<dbReference type="PANTHER" id="PTHR43719:SF28">
    <property type="entry name" value="PEROXIDE STRESS-ACTIVATED HISTIDINE KINASE MAK1-RELATED"/>
    <property type="match status" value="1"/>
</dbReference>
<reference evidence="5 6" key="1">
    <citation type="submission" date="2019-01" db="EMBL/GenBank/DDBJ databases">
        <authorList>
            <person name="Chen W.-M."/>
        </authorList>
    </citation>
    <scope>NUCLEOTIDE SEQUENCE [LARGE SCALE GENOMIC DNA]</scope>
    <source>
        <strain evidence="5 6">KYPC3</strain>
    </source>
</reference>
<gene>
    <name evidence="5" type="ORF">EOE67_17825</name>
</gene>
<keyword evidence="3" id="KW-0472">Membrane</keyword>
<keyword evidence="6" id="KW-1185">Reference proteome</keyword>
<comment type="caution">
    <text evidence="5">The sequence shown here is derived from an EMBL/GenBank/DDBJ whole genome shotgun (WGS) entry which is preliminary data.</text>
</comment>
<dbReference type="InterPro" id="IPR011006">
    <property type="entry name" value="CheY-like_superfamily"/>
</dbReference>
<dbReference type="SUPFAM" id="SSF52172">
    <property type="entry name" value="CheY-like"/>
    <property type="match status" value="1"/>
</dbReference>
<feature type="transmembrane region" description="Helical" evidence="3">
    <location>
        <begin position="185"/>
        <end position="207"/>
    </location>
</feature>
<keyword evidence="3" id="KW-0812">Transmembrane</keyword>
<protein>
    <submittedName>
        <fullName evidence="5">Response regulator</fullName>
    </submittedName>
</protein>
<dbReference type="GO" id="GO:0000160">
    <property type="term" value="P:phosphorelay signal transduction system"/>
    <property type="evidence" value="ECO:0007669"/>
    <property type="project" value="InterPro"/>
</dbReference>
<evidence type="ECO:0000313" key="5">
    <source>
        <dbReference type="EMBL" id="RVU33193.1"/>
    </source>
</evidence>
<keyword evidence="3" id="KW-1133">Transmembrane helix</keyword>
<dbReference type="OrthoDB" id="5754833at2"/>
<dbReference type="SMART" id="SM00448">
    <property type="entry name" value="REC"/>
    <property type="match status" value="1"/>
</dbReference>
<dbReference type="InterPro" id="IPR001789">
    <property type="entry name" value="Sig_transdc_resp-reg_receiver"/>
</dbReference>
<feature type="domain" description="Response regulatory" evidence="4">
    <location>
        <begin position="619"/>
        <end position="735"/>
    </location>
</feature>
<dbReference type="PANTHER" id="PTHR43719">
    <property type="entry name" value="TWO-COMPONENT HISTIDINE KINASE"/>
    <property type="match status" value="1"/>
</dbReference>
<feature type="modified residue" description="4-aspartylphosphate" evidence="2">
    <location>
        <position position="668"/>
    </location>
</feature>
<name>A0A437QFI8_9GAMM</name>
<dbReference type="CDD" id="cd17546">
    <property type="entry name" value="REC_hyHK_CKI1_RcsC-like"/>
    <property type="match status" value="1"/>
</dbReference>
<evidence type="ECO:0000313" key="6">
    <source>
        <dbReference type="Proteomes" id="UP000283077"/>
    </source>
</evidence>
<proteinExistence type="predicted"/>
<keyword evidence="1 2" id="KW-0597">Phosphoprotein</keyword>
<dbReference type="AlphaFoldDB" id="A0A437QFI8"/>
<dbReference type="RefSeq" id="WP_127700689.1">
    <property type="nucleotide sequence ID" value="NZ_SACS01000025.1"/>
</dbReference>
<evidence type="ECO:0000256" key="2">
    <source>
        <dbReference type="PROSITE-ProRule" id="PRU00169"/>
    </source>
</evidence>